<comment type="caution">
    <text evidence="1">The sequence shown here is derived from an EMBL/GenBank/DDBJ whole genome shotgun (WGS) entry which is preliminary data.</text>
</comment>
<name>A0A1E5GFX0_9ENTE</name>
<dbReference type="NCBIfam" id="TIGR04090">
    <property type="entry name" value="exp_by_SipW_IV"/>
    <property type="match status" value="1"/>
</dbReference>
<evidence type="ECO:0000313" key="1">
    <source>
        <dbReference type="EMBL" id="OEG11602.1"/>
    </source>
</evidence>
<protein>
    <recommendedName>
        <fullName evidence="3">Alternate signal-mediated exported protein</fullName>
    </recommendedName>
</protein>
<dbReference type="STRING" id="903984.BCR21_09945"/>
<evidence type="ECO:0000313" key="2">
    <source>
        <dbReference type="Proteomes" id="UP000094068"/>
    </source>
</evidence>
<accession>A0A1E5GFX0</accession>
<dbReference type="EMBL" id="MIJZ01000013">
    <property type="protein sequence ID" value="OEG11602.1"/>
    <property type="molecule type" value="Genomic_DNA"/>
</dbReference>
<dbReference type="InterPro" id="IPR024008">
    <property type="entry name" value="BsaA"/>
</dbReference>
<evidence type="ECO:0008006" key="3">
    <source>
        <dbReference type="Google" id="ProtNLM"/>
    </source>
</evidence>
<gene>
    <name evidence="1" type="ORF">BCR21_09945</name>
</gene>
<dbReference type="RefSeq" id="WP_069646363.1">
    <property type="nucleotide sequence ID" value="NZ_MIJZ01000013.1"/>
</dbReference>
<proteinExistence type="predicted"/>
<dbReference type="AlphaFoldDB" id="A0A1E5GFX0"/>
<sequence length="280" mass="32124">MSKGKKMLKILNQNKPFLAVFSVFLSLLLVVGSTYSWITHSDEKINQSEPNTKKLSAVIDEVFTPNLQWAQGKMTEKKLLVKNNGQMPAIVRISLYEFFTQFELDMTDGIGNGNQKIVSNSSGSDLTMEDTATWKKGSTYKIASKKYYIASEVYKSDKTNSSTAYVYKGTRSIDGLKYLTIQFNDNDIYDENNKPMSAIQNYWYYFEGYFYYSEVLQPKEKTKLLVQSITLDKGLPNKYKSSLYQLVPVMDAHDVTKSLLENWEIPSGSYLEGMYREKVH</sequence>
<organism evidence="1 2">
    <name type="scientific">Enterococcus ureasiticus</name>
    <dbReference type="NCBI Taxonomy" id="903984"/>
    <lineage>
        <taxon>Bacteria</taxon>
        <taxon>Bacillati</taxon>
        <taxon>Bacillota</taxon>
        <taxon>Bacilli</taxon>
        <taxon>Lactobacillales</taxon>
        <taxon>Enterococcaceae</taxon>
        <taxon>Enterococcus</taxon>
    </lineage>
</organism>
<dbReference type="Proteomes" id="UP000094068">
    <property type="component" value="Unassembled WGS sequence"/>
</dbReference>
<dbReference type="OrthoDB" id="2181557at2"/>
<keyword evidence="2" id="KW-1185">Reference proteome</keyword>
<reference evidence="2" key="1">
    <citation type="submission" date="2016-09" db="EMBL/GenBank/DDBJ databases">
        <authorList>
            <person name="Gulvik C.A."/>
        </authorList>
    </citation>
    <scope>NUCLEOTIDE SEQUENCE [LARGE SCALE GENOMIC DNA]</scope>
    <source>
        <strain evidence="2">DSM 23328</strain>
    </source>
</reference>